<dbReference type="GO" id="GO:0005634">
    <property type="term" value="C:nucleus"/>
    <property type="evidence" value="ECO:0007669"/>
    <property type="project" value="UniProtKB-SubCell"/>
</dbReference>
<evidence type="ECO:0000259" key="10">
    <source>
        <dbReference type="PROSITE" id="PS51294"/>
    </source>
</evidence>
<feature type="compositionally biased region" description="Polar residues" evidence="8">
    <location>
        <begin position="163"/>
        <end position="173"/>
    </location>
</feature>
<name>A0A2B7X1P6_POLH7</name>
<dbReference type="AlphaFoldDB" id="A0A2B7X1P6"/>
<comment type="function">
    <text evidence="1">May be involved in a process influencing telomere capping.</text>
</comment>
<feature type="compositionally biased region" description="Gly residues" evidence="8">
    <location>
        <begin position="86"/>
        <end position="100"/>
    </location>
</feature>
<dbReference type="OrthoDB" id="4188791at2759"/>
<dbReference type="SMART" id="SM00717">
    <property type="entry name" value="SANT"/>
    <property type="match status" value="1"/>
</dbReference>
<dbReference type="PROSITE" id="PS51294">
    <property type="entry name" value="HTH_MYB"/>
    <property type="match status" value="1"/>
</dbReference>
<protein>
    <recommendedName>
        <fullName evidence="5">Restriction of telomere capping protein 4</fullName>
    </recommendedName>
</protein>
<evidence type="ECO:0000256" key="6">
    <source>
        <dbReference type="ARBA" id="ARBA00022490"/>
    </source>
</evidence>
<keyword evidence="12" id="KW-1185">Reference proteome</keyword>
<keyword evidence="7" id="KW-0539">Nucleus</keyword>
<dbReference type="PROSITE" id="PS50090">
    <property type="entry name" value="MYB_LIKE"/>
    <property type="match status" value="1"/>
</dbReference>
<dbReference type="SUPFAM" id="SSF46689">
    <property type="entry name" value="Homeodomain-like"/>
    <property type="match status" value="1"/>
</dbReference>
<gene>
    <name evidence="11" type="ORF">AJ80_08830</name>
</gene>
<feature type="compositionally biased region" description="Basic and acidic residues" evidence="8">
    <location>
        <begin position="530"/>
        <end position="550"/>
    </location>
</feature>
<reference evidence="11 12" key="1">
    <citation type="submission" date="2017-10" db="EMBL/GenBank/DDBJ databases">
        <title>Comparative genomics in systemic dimorphic fungi from Ajellomycetaceae.</title>
        <authorList>
            <person name="Munoz J.F."/>
            <person name="Mcewen J.G."/>
            <person name="Clay O.K."/>
            <person name="Cuomo C.A."/>
        </authorList>
    </citation>
    <scope>NUCLEOTIDE SEQUENCE [LARGE SCALE GENOMIC DNA]</scope>
    <source>
        <strain evidence="11 12">UAMH7299</strain>
    </source>
</reference>
<feature type="compositionally biased region" description="Basic and acidic residues" evidence="8">
    <location>
        <begin position="144"/>
        <end position="154"/>
    </location>
</feature>
<dbReference type="PANTHER" id="PTHR41391">
    <property type="entry name" value="RESTRICTION OF TELOMERE CAPPING PROTEIN 4"/>
    <property type="match status" value="1"/>
</dbReference>
<organism evidence="11 12">
    <name type="scientific">Polytolypa hystricis (strain UAMH7299)</name>
    <dbReference type="NCBI Taxonomy" id="1447883"/>
    <lineage>
        <taxon>Eukaryota</taxon>
        <taxon>Fungi</taxon>
        <taxon>Dikarya</taxon>
        <taxon>Ascomycota</taxon>
        <taxon>Pezizomycotina</taxon>
        <taxon>Eurotiomycetes</taxon>
        <taxon>Eurotiomycetidae</taxon>
        <taxon>Onygenales</taxon>
        <taxon>Onygenales incertae sedis</taxon>
        <taxon>Polytolypa</taxon>
    </lineage>
</organism>
<feature type="domain" description="Myb-like" evidence="9">
    <location>
        <begin position="479"/>
        <end position="528"/>
    </location>
</feature>
<keyword evidence="6" id="KW-0963">Cytoplasm</keyword>
<dbReference type="Pfam" id="PF14474">
    <property type="entry name" value="RTC4"/>
    <property type="match status" value="1"/>
</dbReference>
<evidence type="ECO:0000256" key="1">
    <source>
        <dbReference type="ARBA" id="ARBA00002738"/>
    </source>
</evidence>
<dbReference type="InterPro" id="IPR039024">
    <property type="entry name" value="RTC4"/>
</dbReference>
<evidence type="ECO:0000256" key="5">
    <source>
        <dbReference type="ARBA" id="ARBA00015162"/>
    </source>
</evidence>
<dbReference type="Proteomes" id="UP000224634">
    <property type="component" value="Unassembled WGS sequence"/>
</dbReference>
<proteinExistence type="inferred from homology"/>
<evidence type="ECO:0000256" key="8">
    <source>
        <dbReference type="SAM" id="MobiDB-lite"/>
    </source>
</evidence>
<accession>A0A2B7X1P6</accession>
<evidence type="ECO:0000313" key="12">
    <source>
        <dbReference type="Proteomes" id="UP000224634"/>
    </source>
</evidence>
<feature type="region of interest" description="Disordered" evidence="8">
    <location>
        <begin position="119"/>
        <end position="379"/>
    </location>
</feature>
<evidence type="ECO:0000256" key="7">
    <source>
        <dbReference type="ARBA" id="ARBA00023242"/>
    </source>
</evidence>
<feature type="compositionally biased region" description="Polar residues" evidence="8">
    <location>
        <begin position="315"/>
        <end position="328"/>
    </location>
</feature>
<feature type="region of interest" description="Disordered" evidence="8">
    <location>
        <begin position="37"/>
        <end position="104"/>
    </location>
</feature>
<comment type="subcellular location">
    <subcellularLocation>
        <location evidence="3">Cytoplasm</location>
    </subcellularLocation>
    <subcellularLocation>
        <location evidence="2">Nucleus</location>
    </subcellularLocation>
</comment>
<evidence type="ECO:0000256" key="3">
    <source>
        <dbReference type="ARBA" id="ARBA00004496"/>
    </source>
</evidence>
<feature type="domain" description="HTH myb-type" evidence="10">
    <location>
        <begin position="479"/>
        <end position="532"/>
    </location>
</feature>
<dbReference type="InterPro" id="IPR028094">
    <property type="entry name" value="RTC4_C"/>
</dbReference>
<dbReference type="PANTHER" id="PTHR41391:SF1">
    <property type="entry name" value="RESTRICTION OF TELOMERE CAPPING PROTEIN 4"/>
    <property type="match status" value="1"/>
</dbReference>
<comment type="similarity">
    <text evidence="4">Belongs to the RTC4 family.</text>
</comment>
<dbReference type="Gene3D" id="1.10.10.60">
    <property type="entry name" value="Homeodomain-like"/>
    <property type="match status" value="1"/>
</dbReference>
<evidence type="ECO:0000259" key="9">
    <source>
        <dbReference type="PROSITE" id="PS50090"/>
    </source>
</evidence>
<dbReference type="EMBL" id="PDNA01000221">
    <property type="protein sequence ID" value="PGH02618.1"/>
    <property type="molecule type" value="Genomic_DNA"/>
</dbReference>
<evidence type="ECO:0000313" key="11">
    <source>
        <dbReference type="EMBL" id="PGH02618.1"/>
    </source>
</evidence>
<dbReference type="InterPro" id="IPR009057">
    <property type="entry name" value="Homeodomain-like_sf"/>
</dbReference>
<dbReference type="InterPro" id="IPR001005">
    <property type="entry name" value="SANT/Myb"/>
</dbReference>
<dbReference type="CDD" id="cd00167">
    <property type="entry name" value="SANT"/>
    <property type="match status" value="1"/>
</dbReference>
<feature type="compositionally biased region" description="Low complexity" evidence="8">
    <location>
        <begin position="224"/>
        <end position="248"/>
    </location>
</feature>
<dbReference type="Pfam" id="PF13921">
    <property type="entry name" value="Myb_DNA-bind_6"/>
    <property type="match status" value="1"/>
</dbReference>
<evidence type="ECO:0000256" key="2">
    <source>
        <dbReference type="ARBA" id="ARBA00004123"/>
    </source>
</evidence>
<dbReference type="STRING" id="1447883.A0A2B7X1P6"/>
<feature type="compositionally biased region" description="Polar residues" evidence="8">
    <location>
        <begin position="50"/>
        <end position="59"/>
    </location>
</feature>
<evidence type="ECO:0000256" key="4">
    <source>
        <dbReference type="ARBA" id="ARBA00009461"/>
    </source>
</evidence>
<dbReference type="SMART" id="SM01312">
    <property type="entry name" value="RTC4"/>
    <property type="match status" value="1"/>
</dbReference>
<dbReference type="GO" id="GO:0005737">
    <property type="term" value="C:cytoplasm"/>
    <property type="evidence" value="ECO:0007669"/>
    <property type="project" value="UniProtKB-SubCell"/>
</dbReference>
<dbReference type="InterPro" id="IPR017930">
    <property type="entry name" value="Myb_dom"/>
</dbReference>
<sequence>MDPSWEVFTPSDFASKFVRTANPPALPSPLPVFPYDRFSPSFSQPPPPQTYNAPSITHTRQSHPLPRRFPSPCDASAASPCVQPASGGGGGEHYPPGAGGEFDALLGKGAITARADANESNPLACVSPSHDSNEGGLSKSDRRHRPEDTPHGNEDGAFEDADSNPSSTASIPTGSVPLCSDDASPQHGLATDNRQTSSSEPSRDPWHTPAVHPSIMVEPDDSTVDGSSLCSDSSPRSRPSSSCATSISGSPAPQDGDGKADTVGGRPTSPLPLRNRPSRSGGMQPMVAVQVPLITHPPVSETSSPRGPMDKFRSRTQSPRKPLAQSTREVPASRKRKRDDNTSIAVLGISSDDSDGSDNEYLASSSEEESCAEKPSKVRKLFPQPRRTVSPHRLLQCRSPIRGADHRRVPDTECPSTVERKGGHLPPCTQKGQAFLCWLEKLDHTLTALTTASCCAHPPTAVSGVGRVAENDRAVEHNREGRRRTHWTTGEDDCLAELRGDGFTWSQIEERFPDRSPSSLRQRYTKLKKRSSDIPRRPSRERPQVDDDLAKPAAKPRPPRPSTSITVCPMCKCTVDAQALGYPLPVDPNRMRFREQREFCDSHRRETARREWFQRGYPSIEWGRLDDRLHDYHSRLRCVLDPRYSSQYKQALDKIVEEYGRESLSKGMLHSAGYYGPRGDTLLWNHIIYHFSRDIDSLAKFDGLVSKCGGTVNYAQEVLVPELLVMLVQDDMGVNAEEAVQILEESDKIGVLLNCE</sequence>
<feature type="region of interest" description="Disordered" evidence="8">
    <location>
        <begin position="525"/>
        <end position="565"/>
    </location>
</feature>
<comment type="caution">
    <text evidence="11">The sequence shown here is derived from an EMBL/GenBank/DDBJ whole genome shotgun (WGS) entry which is preliminary data.</text>
</comment>